<accession>A0A4S8NR02</accession>
<dbReference type="InterPro" id="IPR037069">
    <property type="entry name" value="AcylCoA_DH/ox_N_sf"/>
</dbReference>
<keyword evidence="1" id="KW-0560">Oxidoreductase</keyword>
<dbReference type="AlphaFoldDB" id="A0A4S8NR02"/>
<dbReference type="InterPro" id="IPR009100">
    <property type="entry name" value="AcylCoA_DH/oxidase_NM_dom_sf"/>
</dbReference>
<evidence type="ECO:0000313" key="6">
    <source>
        <dbReference type="Proteomes" id="UP000307087"/>
    </source>
</evidence>
<feature type="domain" description="Acyl-CoA dehydrogenase C-terminal" evidence="4">
    <location>
        <begin position="257"/>
        <end position="369"/>
    </location>
</feature>
<dbReference type="OrthoDB" id="2986495at2"/>
<reference evidence="5 6" key="1">
    <citation type="journal article" date="2009" name="Int. J. Syst. Evol. Microbiol.">
        <title>Nocardioides caeni sp. nov., isolated from wastewater.</title>
        <authorList>
            <person name="Yoon J.H."/>
            <person name="Kang S.J."/>
            <person name="Park S."/>
            <person name="Kim W."/>
            <person name="Oh T.K."/>
        </authorList>
    </citation>
    <scope>NUCLEOTIDE SEQUENCE [LARGE SCALE GENOMIC DNA]</scope>
    <source>
        <strain evidence="5 6">DSM 23134</strain>
    </source>
</reference>
<dbReference type="EMBL" id="STGW01000001">
    <property type="protein sequence ID" value="THV18761.1"/>
    <property type="molecule type" value="Genomic_DNA"/>
</dbReference>
<dbReference type="Pfam" id="PF02771">
    <property type="entry name" value="Acyl-CoA_dh_N"/>
    <property type="match status" value="1"/>
</dbReference>
<evidence type="ECO:0000256" key="2">
    <source>
        <dbReference type="SAM" id="MobiDB-lite"/>
    </source>
</evidence>
<feature type="region of interest" description="Disordered" evidence="2">
    <location>
        <begin position="1"/>
        <end position="22"/>
    </location>
</feature>
<dbReference type="Pfam" id="PF08028">
    <property type="entry name" value="Acyl-CoA_dh_2"/>
    <property type="match status" value="1"/>
</dbReference>
<dbReference type="GO" id="GO:0050660">
    <property type="term" value="F:flavin adenine dinucleotide binding"/>
    <property type="evidence" value="ECO:0007669"/>
    <property type="project" value="InterPro"/>
</dbReference>
<organism evidence="5 6">
    <name type="scientific">Nocardioides caeni</name>
    <dbReference type="NCBI Taxonomy" id="574700"/>
    <lineage>
        <taxon>Bacteria</taxon>
        <taxon>Bacillati</taxon>
        <taxon>Actinomycetota</taxon>
        <taxon>Actinomycetes</taxon>
        <taxon>Propionibacteriales</taxon>
        <taxon>Nocardioidaceae</taxon>
        <taxon>Nocardioides</taxon>
    </lineage>
</organism>
<gene>
    <name evidence="5" type="ORF">E9934_01615</name>
</gene>
<dbReference type="SUPFAM" id="SSF47203">
    <property type="entry name" value="Acyl-CoA dehydrogenase C-terminal domain-like"/>
    <property type="match status" value="1"/>
</dbReference>
<dbReference type="PANTHER" id="PTHR43884">
    <property type="entry name" value="ACYL-COA DEHYDROGENASE"/>
    <property type="match status" value="1"/>
</dbReference>
<dbReference type="Proteomes" id="UP000307087">
    <property type="component" value="Unassembled WGS sequence"/>
</dbReference>
<feature type="domain" description="Acyl-CoA dehydrogenase/oxidase N-terminal" evidence="3">
    <location>
        <begin position="33"/>
        <end position="106"/>
    </location>
</feature>
<sequence length="387" mass="40910">MTTGTTTTTSTTPTEEATTAPTPLARATALGPRIAAHASRHDADGTFVAEAYDELRAAGLLRAAVPVELGGDGATIRELTALQRELGHHCGSTALASAMHQHVVAFTAWRYRRGLPGAEATLRRIAEEQILLVSTGGGDYTHPHGEAVKVDGGYRVTGRKRFASQSEQGAVMSTMFCFDDPAQGRRVLNMAVPFVSEGVTVADNWDTLGMRGTASNDIDLVDVFVPEEKVLANRPWGVLDPPLQVISSIAFPIVTGAYLGVAEAAYEAAVAAAARRSDDPLVQRQVGVMRARLQVAAWALDGALALVGDDPSPSYDTVLAVMAAKSEVARAGIEVCDLAMEVAGGPAFFRGSVIERCYRDVRAAKFHPFTPEDTLVALGRDALGIEA</sequence>
<dbReference type="InterPro" id="IPR046373">
    <property type="entry name" value="Acyl-CoA_Oxase/DH_mid-dom_sf"/>
</dbReference>
<dbReference type="Gene3D" id="2.40.110.10">
    <property type="entry name" value="Butyryl-CoA Dehydrogenase, subunit A, domain 2"/>
    <property type="match status" value="1"/>
</dbReference>
<evidence type="ECO:0000259" key="4">
    <source>
        <dbReference type="Pfam" id="PF08028"/>
    </source>
</evidence>
<dbReference type="GO" id="GO:0003995">
    <property type="term" value="F:acyl-CoA dehydrogenase activity"/>
    <property type="evidence" value="ECO:0007669"/>
    <property type="project" value="TreeGrafter"/>
</dbReference>
<dbReference type="Gene3D" id="1.10.540.10">
    <property type="entry name" value="Acyl-CoA dehydrogenase/oxidase, N-terminal domain"/>
    <property type="match status" value="1"/>
</dbReference>
<proteinExistence type="predicted"/>
<evidence type="ECO:0000259" key="3">
    <source>
        <dbReference type="Pfam" id="PF02771"/>
    </source>
</evidence>
<dbReference type="InterPro" id="IPR013786">
    <property type="entry name" value="AcylCoA_DH/ox_N"/>
</dbReference>
<keyword evidence="6" id="KW-1185">Reference proteome</keyword>
<dbReference type="PANTHER" id="PTHR43884:SF25">
    <property type="entry name" value="ACYL-COA DEHYDROGENASE YDBM-RELATED"/>
    <property type="match status" value="1"/>
</dbReference>
<evidence type="ECO:0000256" key="1">
    <source>
        <dbReference type="ARBA" id="ARBA00023002"/>
    </source>
</evidence>
<dbReference type="Gene3D" id="1.20.140.10">
    <property type="entry name" value="Butyryl-CoA Dehydrogenase, subunit A, domain 3"/>
    <property type="match status" value="1"/>
</dbReference>
<name>A0A4S8NR02_9ACTN</name>
<dbReference type="InterPro" id="IPR036250">
    <property type="entry name" value="AcylCo_DH-like_C"/>
</dbReference>
<dbReference type="SUPFAM" id="SSF56645">
    <property type="entry name" value="Acyl-CoA dehydrogenase NM domain-like"/>
    <property type="match status" value="1"/>
</dbReference>
<evidence type="ECO:0000313" key="5">
    <source>
        <dbReference type="EMBL" id="THV18761.1"/>
    </source>
</evidence>
<dbReference type="PIRSF" id="PIRSF016578">
    <property type="entry name" value="HsaA"/>
    <property type="match status" value="1"/>
</dbReference>
<protein>
    <submittedName>
        <fullName evidence="5">Acyl-CoA dehydrogenase</fullName>
    </submittedName>
</protein>
<dbReference type="InterPro" id="IPR013107">
    <property type="entry name" value="Acyl-CoA_DH_C"/>
</dbReference>
<comment type="caution">
    <text evidence="5">The sequence shown here is derived from an EMBL/GenBank/DDBJ whole genome shotgun (WGS) entry which is preliminary data.</text>
</comment>